<dbReference type="Pfam" id="PF24624">
    <property type="entry name" value="Int_N"/>
    <property type="match status" value="1"/>
</dbReference>
<proteinExistence type="predicted"/>
<dbReference type="PROSITE" id="PS51898">
    <property type="entry name" value="TYR_RECOMBINASE"/>
    <property type="match status" value="1"/>
</dbReference>
<dbReference type="CDD" id="cd00796">
    <property type="entry name" value="INT_Rci_Hp1_C"/>
    <property type="match status" value="1"/>
</dbReference>
<dbReference type="SUPFAM" id="SSF56349">
    <property type="entry name" value="DNA breaking-rejoining enzymes"/>
    <property type="match status" value="1"/>
</dbReference>
<dbReference type="InterPro" id="IPR057084">
    <property type="entry name" value="Int_N"/>
</dbReference>
<dbReference type="InterPro" id="IPR050090">
    <property type="entry name" value="Tyrosine_recombinase_XerCD"/>
</dbReference>
<feature type="domain" description="Tyr recombinase" evidence="3">
    <location>
        <begin position="173"/>
        <end position="332"/>
    </location>
</feature>
<dbReference type="BioCyc" id="SENT216597:SL1344_RS13715-MONOMER"/>
<accession>A0A0H3NKQ0</accession>
<reference evidence="5" key="1">
    <citation type="journal article" date="2012" name="Proc. Natl. Acad. Sci. U.S.A.">
        <title>The transcriptional landscape and small RNAs of Salmonella enterica serovar Typhimurium.</title>
        <authorList>
            <person name="Kroger C."/>
            <person name="Dillon S.C."/>
            <person name="Cameron A.D."/>
            <person name="Papenfort K."/>
            <person name="Sivasankaran S.K."/>
            <person name="Hokamp K."/>
            <person name="Chao Y."/>
            <person name="Sittka A."/>
            <person name="Hebrard M."/>
            <person name="Handler K."/>
            <person name="Colgan A."/>
            <person name="Leekitcharoenphon P."/>
            <person name="Langridge G.C."/>
            <person name="Lohan A.J."/>
            <person name="Loftus B."/>
            <person name="Lucchini S."/>
            <person name="Ussery D.W."/>
            <person name="Dorman C.J."/>
            <person name="Thomson N.R."/>
            <person name="Vogel J."/>
            <person name="Hinton J.C."/>
        </authorList>
    </citation>
    <scope>NUCLEOTIDE SEQUENCE [LARGE SCALE GENOMIC DNA]</scope>
    <source>
        <strain evidence="5">SL1344</strain>
    </source>
</reference>
<evidence type="ECO:0000259" key="3">
    <source>
        <dbReference type="PROSITE" id="PS51898"/>
    </source>
</evidence>
<gene>
    <name evidence="4" type="primary">int</name>
    <name evidence="4" type="ordered locus">SL1344_2631</name>
</gene>
<dbReference type="HOGENOM" id="CLU_027562_44_0_6"/>
<name>A0A0H3NKQ0_SALTS</name>
<evidence type="ECO:0000313" key="5">
    <source>
        <dbReference type="Proteomes" id="UP000008962"/>
    </source>
</evidence>
<keyword evidence="5" id="KW-1185">Reference proteome</keyword>
<dbReference type="GO" id="GO:0015074">
    <property type="term" value="P:DNA integration"/>
    <property type="evidence" value="ECO:0007669"/>
    <property type="project" value="UniProtKB-KW"/>
</dbReference>
<evidence type="ECO:0000313" key="4">
    <source>
        <dbReference type="EMBL" id="CBW18733.1"/>
    </source>
</evidence>
<dbReference type="KEGG" id="sey:SL1344_2631"/>
<protein>
    <submittedName>
        <fullName evidence="4">Bacteriophage integrase</fullName>
    </submittedName>
</protein>
<dbReference type="InterPro" id="IPR013762">
    <property type="entry name" value="Integrase-like_cat_sf"/>
</dbReference>
<dbReference type="GO" id="GO:0006310">
    <property type="term" value="P:DNA recombination"/>
    <property type="evidence" value="ECO:0007669"/>
    <property type="project" value="UniProtKB-KW"/>
</dbReference>
<keyword evidence="2" id="KW-0233">DNA recombination</keyword>
<evidence type="ECO:0000256" key="2">
    <source>
        <dbReference type="ARBA" id="ARBA00023172"/>
    </source>
</evidence>
<dbReference type="Gene3D" id="1.10.443.10">
    <property type="entry name" value="Intergrase catalytic core"/>
    <property type="match status" value="1"/>
</dbReference>
<dbReference type="PANTHER" id="PTHR30349:SF93">
    <property type="entry name" value="FELS-2 PROPHAGE PROTEIN"/>
    <property type="match status" value="1"/>
</dbReference>
<dbReference type="Proteomes" id="UP000008962">
    <property type="component" value="Chromosome"/>
</dbReference>
<keyword evidence="1" id="KW-0229">DNA integration</keyword>
<dbReference type="Pfam" id="PF00589">
    <property type="entry name" value="Phage_integrase"/>
    <property type="match status" value="1"/>
</dbReference>
<evidence type="ECO:0000256" key="1">
    <source>
        <dbReference type="ARBA" id="ARBA00022908"/>
    </source>
</evidence>
<dbReference type="InterPro" id="IPR011010">
    <property type="entry name" value="DNA_brk_join_enz"/>
</dbReference>
<dbReference type="PANTHER" id="PTHR30349">
    <property type="entry name" value="PHAGE INTEGRASE-RELATED"/>
    <property type="match status" value="1"/>
</dbReference>
<dbReference type="EMBL" id="FQ312003">
    <property type="protein sequence ID" value="CBW18733.1"/>
    <property type="molecule type" value="Genomic_DNA"/>
</dbReference>
<dbReference type="GO" id="GO:0003677">
    <property type="term" value="F:DNA binding"/>
    <property type="evidence" value="ECO:0007669"/>
    <property type="project" value="InterPro"/>
</dbReference>
<dbReference type="InterPro" id="IPR002104">
    <property type="entry name" value="Integrase_catalytic"/>
</dbReference>
<dbReference type="RefSeq" id="WP_000218691.1">
    <property type="nucleotide sequence ID" value="NC_016810.1"/>
</dbReference>
<sequence length="349" mass="40396">MTVSKQKSGKWLCELYPNGREGRRIRRQFNTKGEAEAFEAFTKSESEDKPWLGKKEDRRRLSEIIQLWHNLHGQALVASKSRLAKLQIVCNGLGDPIASRLTAKDWAHYRDRRLRGEIDNGYHKDPAKWIAKPITVNREQQYLEAVFNELRRLGEWSLPNPLDGIRVFKEAEKEMSWLTLSQLAELFRACEQYGKENLTMIVKVCLATGARWGEAERLTRPQLSPYKLTFTKTKGKKNRTVPIPKWLYDELSERQGRMFKPCYQEFKKMLKLTNIELTEGQKTHVLRHTFGAHFMMNGGNILVLQKILGHANIRETMKYAHFAPDHLEQAVTLNPLSLYVGDNMAAEVA</sequence>
<organism evidence="4 5">
    <name type="scientific">Salmonella typhimurium (strain SL1344)</name>
    <dbReference type="NCBI Taxonomy" id="216597"/>
    <lineage>
        <taxon>Bacteria</taxon>
        <taxon>Pseudomonadati</taxon>
        <taxon>Pseudomonadota</taxon>
        <taxon>Gammaproteobacteria</taxon>
        <taxon>Enterobacterales</taxon>
        <taxon>Enterobacteriaceae</taxon>
        <taxon>Salmonella</taxon>
    </lineage>
</organism>
<dbReference type="PATRIC" id="fig|216597.6.peg.2927"/>
<dbReference type="AlphaFoldDB" id="A0A0H3NKQ0"/>